<name>A0A3N4MM17_9BACT</name>
<accession>A0A3N4MM17</accession>
<gene>
    <name evidence="1" type="ORF">EG028_01790</name>
</gene>
<proteinExistence type="predicted"/>
<dbReference type="Proteomes" id="UP000279089">
    <property type="component" value="Unassembled WGS sequence"/>
</dbReference>
<evidence type="ECO:0000313" key="1">
    <source>
        <dbReference type="EMBL" id="RPD43047.1"/>
    </source>
</evidence>
<keyword evidence="2" id="KW-1185">Reference proteome</keyword>
<dbReference type="EMBL" id="RMBX01000001">
    <property type="protein sequence ID" value="RPD43047.1"/>
    <property type="molecule type" value="Genomic_DNA"/>
</dbReference>
<protein>
    <recommendedName>
        <fullName evidence="3">DUF4397 domain-containing protein</fullName>
    </recommendedName>
</protein>
<comment type="caution">
    <text evidence="1">The sequence shown here is derived from an EMBL/GenBank/DDBJ whole genome shotgun (WGS) entry which is preliminary data.</text>
</comment>
<organism evidence="1 2">
    <name type="scientific">Chitinophaga barathri</name>
    <dbReference type="NCBI Taxonomy" id="1647451"/>
    <lineage>
        <taxon>Bacteria</taxon>
        <taxon>Pseudomonadati</taxon>
        <taxon>Bacteroidota</taxon>
        <taxon>Chitinophagia</taxon>
        <taxon>Chitinophagales</taxon>
        <taxon>Chitinophagaceae</taxon>
        <taxon>Chitinophaga</taxon>
    </lineage>
</organism>
<dbReference type="AlphaFoldDB" id="A0A3N4MM17"/>
<evidence type="ECO:0008006" key="3">
    <source>
        <dbReference type="Google" id="ProtNLM"/>
    </source>
</evidence>
<reference evidence="2" key="1">
    <citation type="submission" date="2018-11" db="EMBL/GenBank/DDBJ databases">
        <title>Chitinophaga lutea sp.nov., isolate from arsenic contaminated soil.</title>
        <authorList>
            <person name="Zong Y."/>
        </authorList>
    </citation>
    <scope>NUCLEOTIDE SEQUENCE [LARGE SCALE GENOMIC DNA]</scope>
    <source>
        <strain evidence="2">YLT18</strain>
    </source>
</reference>
<sequence length="622" mass="67557">MLAMAACKKEAPLPPQIQPSPLAPNSASPLRLLNFAYDAEITMNGRVLTSGIMSQFFDAAEGPPNFPPTPYFISDGIWRKSAGTFHPSLQGGNPVMVPDSLLRGDSVSVSVNTFRARLGAEMVHDTITTVLHKNGSAAQDVFFYLGRTDCKNCSGFEKGFLVPGYSKVSDGKPFGMNVRVFPRDVLPAADPSRFKIRIINLGSMSTGSNLTGNGGVTLTYGDGTPVSGATSNILPGNAGAYTELPYGTYYFRIRNTQGEFLSEKFFEPKGELSWDIGAPRAVNGYTNPYGGSIPNMSTRFKGVTFIQSMPIARIKTYLAGGVYTIVISPRQITPPAPSTPAASPYYTNCYELVQDIKPQNLDYSRVQVIHALPGKGTLAAIVDGMPFQNLAYGIDSGADSYKIIQNGWHEVQVKDDGGRVIHEGRFETHKGDNVSVWIYEDIDGRVTSAPVYNDMSFTRTLANVFTQTGSYMDYWATDVTFLNMVADVKEAAFVRNAVSWCTTIVPDKTGNNIILQQGRPLGKCANFFPAKTNTVDLSAYRVVDRDSIRNTPGLSKNGIALMAKTQNRNYFGVNAAALAYPPVSLTNEYTDHGVFTIAVIGRSTATAPDPAQPRLIIINHIK</sequence>
<evidence type="ECO:0000313" key="2">
    <source>
        <dbReference type="Proteomes" id="UP000279089"/>
    </source>
</evidence>